<evidence type="ECO:0000256" key="1">
    <source>
        <dbReference type="ARBA" id="ARBA00004141"/>
    </source>
</evidence>
<keyword evidence="5" id="KW-1003">Cell membrane</keyword>
<comment type="similarity">
    <text evidence="5">Belongs to the ABC-2 integral membrane protein family.</text>
</comment>
<evidence type="ECO:0000256" key="3">
    <source>
        <dbReference type="ARBA" id="ARBA00022989"/>
    </source>
</evidence>
<reference evidence="7 8" key="1">
    <citation type="journal article" date="2015" name="Nature">
        <title>rRNA introns, odd ribosomes, and small enigmatic genomes across a large radiation of phyla.</title>
        <authorList>
            <person name="Brown C.T."/>
            <person name="Hug L.A."/>
            <person name="Thomas B.C."/>
            <person name="Sharon I."/>
            <person name="Castelle C.J."/>
            <person name="Singh A."/>
            <person name="Wilkins M.J."/>
            <person name="Williams K.H."/>
            <person name="Banfield J.F."/>
        </authorList>
    </citation>
    <scope>NUCLEOTIDE SEQUENCE [LARGE SCALE GENOMIC DNA]</scope>
</reference>
<feature type="transmembrane region" description="Helical" evidence="5">
    <location>
        <begin position="149"/>
        <end position="174"/>
    </location>
</feature>
<feature type="transmembrane region" description="Helical" evidence="5">
    <location>
        <begin position="67"/>
        <end position="90"/>
    </location>
</feature>
<dbReference type="PROSITE" id="PS51012">
    <property type="entry name" value="ABC_TM2"/>
    <property type="match status" value="1"/>
</dbReference>
<keyword evidence="2 5" id="KW-0812">Transmembrane</keyword>
<dbReference type="InterPro" id="IPR013525">
    <property type="entry name" value="ABC2_TM"/>
</dbReference>
<dbReference type="Proteomes" id="UP000033876">
    <property type="component" value="Unassembled WGS sequence"/>
</dbReference>
<evidence type="ECO:0000256" key="5">
    <source>
        <dbReference type="RuleBase" id="RU361157"/>
    </source>
</evidence>
<evidence type="ECO:0000259" key="6">
    <source>
        <dbReference type="PROSITE" id="PS51012"/>
    </source>
</evidence>
<gene>
    <name evidence="7" type="ORF">US50_C0068G0002</name>
</gene>
<evidence type="ECO:0000313" key="8">
    <source>
        <dbReference type="Proteomes" id="UP000033876"/>
    </source>
</evidence>
<accession>A0A0G0H5V0</accession>
<keyword evidence="3 5" id="KW-1133">Transmembrane helix</keyword>
<evidence type="ECO:0000313" key="7">
    <source>
        <dbReference type="EMBL" id="KKQ33920.1"/>
    </source>
</evidence>
<dbReference type="Pfam" id="PF01061">
    <property type="entry name" value="ABC2_membrane"/>
    <property type="match status" value="1"/>
</dbReference>
<dbReference type="InterPro" id="IPR047817">
    <property type="entry name" value="ABC2_TM_bact-type"/>
</dbReference>
<keyword evidence="5" id="KW-0813">Transport</keyword>
<comment type="subcellular location">
    <subcellularLocation>
        <location evidence="5">Cell membrane</location>
        <topology evidence="5">Multi-pass membrane protein</topology>
    </subcellularLocation>
    <subcellularLocation>
        <location evidence="1">Membrane</location>
        <topology evidence="1">Multi-pass membrane protein</topology>
    </subcellularLocation>
</comment>
<comment type="caution">
    <text evidence="7">The sequence shown here is derived from an EMBL/GenBank/DDBJ whole genome shotgun (WGS) entry which is preliminary data.</text>
</comment>
<feature type="transmembrane region" description="Helical" evidence="5">
    <location>
        <begin position="37"/>
        <end position="55"/>
    </location>
</feature>
<organism evidence="7 8">
    <name type="scientific">Candidatus Nomurabacteria bacterium GW2011_GWB1_37_5</name>
    <dbReference type="NCBI Taxonomy" id="1618742"/>
    <lineage>
        <taxon>Bacteria</taxon>
        <taxon>Candidatus Nomuraibacteriota</taxon>
    </lineage>
</organism>
<keyword evidence="4 5" id="KW-0472">Membrane</keyword>
<name>A0A0G0H5V0_9BACT</name>
<dbReference type="GO" id="GO:0140359">
    <property type="term" value="F:ABC-type transporter activity"/>
    <property type="evidence" value="ECO:0007669"/>
    <property type="project" value="InterPro"/>
</dbReference>
<evidence type="ECO:0000256" key="4">
    <source>
        <dbReference type="ARBA" id="ARBA00023136"/>
    </source>
</evidence>
<proteinExistence type="inferred from homology"/>
<dbReference type="InterPro" id="IPR051784">
    <property type="entry name" value="Nod_factor_ABC_transporter"/>
</dbReference>
<dbReference type="GO" id="GO:0005886">
    <property type="term" value="C:plasma membrane"/>
    <property type="evidence" value="ECO:0007669"/>
    <property type="project" value="UniProtKB-SubCell"/>
</dbReference>
<dbReference type="PANTHER" id="PTHR43229:SF6">
    <property type="entry name" value="ABC-TYPE MULTIDRUG TRANSPORT SYSTEM, PERMEASE COMPONENT"/>
    <property type="match status" value="1"/>
</dbReference>
<dbReference type="AlphaFoldDB" id="A0A0G0H5V0"/>
<feature type="domain" description="ABC transmembrane type-2" evidence="6">
    <location>
        <begin position="32"/>
        <end position="256"/>
    </location>
</feature>
<dbReference type="PANTHER" id="PTHR43229">
    <property type="entry name" value="NODULATION PROTEIN J"/>
    <property type="match status" value="1"/>
</dbReference>
<evidence type="ECO:0000256" key="2">
    <source>
        <dbReference type="ARBA" id="ARBA00022692"/>
    </source>
</evidence>
<comment type="caution">
    <text evidence="5">Lacks conserved residue(s) required for the propagation of feature annotation.</text>
</comment>
<protein>
    <recommendedName>
        <fullName evidence="5">Transport permease protein</fullName>
    </recommendedName>
</protein>
<sequence length="271" mass="31151">MYFFRLWPETMKIYRINTILLHTWYHFLHSMETWVDLFWNSTLQILVYVFLARVFSHSSTIEFTRYLIVGAILWNAIWVAQYGICLGALWEIWAKSFSTMFISPLTLNEFLVGQMISGAIKSVLAVAMSAIIAYYLYGFSIFSLGWILIPAYLLLLIFGWGLGMLVLSLIFRFGTQVQSLSWSVVFLVQPLGGVFYPLSVLPEAMRWVGEIMPSSYIFISIREYLKDGRIAWTELGIGLVLSIAYFLIGYLVLTHSFRQAKITGAFARMEG</sequence>
<feature type="transmembrane region" description="Helical" evidence="5">
    <location>
        <begin position="110"/>
        <end position="137"/>
    </location>
</feature>
<feature type="transmembrane region" description="Helical" evidence="5">
    <location>
        <begin position="231"/>
        <end position="253"/>
    </location>
</feature>
<dbReference type="EMBL" id="LBTF01000068">
    <property type="protein sequence ID" value="KKQ33920.1"/>
    <property type="molecule type" value="Genomic_DNA"/>
</dbReference>